<accession>A0A6J3L0S5</accession>
<protein>
    <submittedName>
        <fullName evidence="3">Uncharacterized protein LOC117238437</fullName>
    </submittedName>
</protein>
<evidence type="ECO:0000313" key="3">
    <source>
        <dbReference type="RefSeq" id="XP_033359223.1"/>
    </source>
</evidence>
<evidence type="ECO:0000256" key="1">
    <source>
        <dbReference type="SAM" id="SignalP"/>
    </source>
</evidence>
<dbReference type="InterPro" id="IPR006631">
    <property type="entry name" value="DM4_12"/>
</dbReference>
<evidence type="ECO:0000313" key="2">
    <source>
        <dbReference type="Proteomes" id="UP000504631"/>
    </source>
</evidence>
<dbReference type="PANTHER" id="PTHR21398:SF1">
    <property type="entry name" value="FI03705P"/>
    <property type="match status" value="1"/>
</dbReference>
<proteinExistence type="predicted"/>
<dbReference type="RefSeq" id="XP_033359223.1">
    <property type="nucleotide sequence ID" value="XM_033503332.1"/>
</dbReference>
<dbReference type="KEGG" id="bvk:117238437"/>
<dbReference type="Proteomes" id="UP000504631">
    <property type="component" value="Unplaced"/>
</dbReference>
<dbReference type="SMART" id="SM00718">
    <property type="entry name" value="DM4_12"/>
    <property type="match status" value="1"/>
</dbReference>
<organism evidence="2 3">
    <name type="scientific">Bombus vosnesenskii</name>
    <dbReference type="NCBI Taxonomy" id="207650"/>
    <lineage>
        <taxon>Eukaryota</taxon>
        <taxon>Metazoa</taxon>
        <taxon>Ecdysozoa</taxon>
        <taxon>Arthropoda</taxon>
        <taxon>Hexapoda</taxon>
        <taxon>Insecta</taxon>
        <taxon>Pterygota</taxon>
        <taxon>Neoptera</taxon>
        <taxon>Endopterygota</taxon>
        <taxon>Hymenoptera</taxon>
        <taxon>Apocrita</taxon>
        <taxon>Aculeata</taxon>
        <taxon>Apoidea</taxon>
        <taxon>Anthophila</taxon>
        <taxon>Apidae</taxon>
        <taxon>Bombus</taxon>
        <taxon>Pyrobombus</taxon>
    </lineage>
</organism>
<keyword evidence="2" id="KW-1185">Reference proteome</keyword>
<feature type="signal peptide" evidence="1">
    <location>
        <begin position="1"/>
        <end position="22"/>
    </location>
</feature>
<dbReference type="PANTHER" id="PTHR21398">
    <property type="entry name" value="AGAP007094-PA"/>
    <property type="match status" value="1"/>
</dbReference>
<keyword evidence="1" id="KW-0732">Signal</keyword>
<gene>
    <name evidence="3" type="primary">LOC117238437</name>
</gene>
<dbReference type="GeneID" id="117238437"/>
<dbReference type="Pfam" id="PF07841">
    <property type="entry name" value="DM4_12"/>
    <property type="match status" value="1"/>
</dbReference>
<dbReference type="AlphaFoldDB" id="A0A6J3L0S5"/>
<sequence length="187" mass="20993">MPGIRGLLFVFWCLDILAICATDNTTYTPRTLSRRKRYLIFPEGSNVQLVFCLTVGTYAKENDVVMGLTAALAWELPDKVDEKVAQLLHRKSRSVMFPKIEALLQSTGLDGRACVLKALCEAAQRNPSDLGKGSLVQELLHAIFTLPRDGGRFERSEDQAYEQAHQSGQDCGHLYPTCRHSIYELEF</sequence>
<feature type="chain" id="PRO_5027023056" evidence="1">
    <location>
        <begin position="23"/>
        <end position="187"/>
    </location>
</feature>
<reference evidence="3" key="1">
    <citation type="submission" date="2025-08" db="UniProtKB">
        <authorList>
            <consortium name="RefSeq"/>
        </authorList>
    </citation>
    <scope>IDENTIFICATION</scope>
    <source>
        <tissue evidence="3">Muscle</tissue>
    </source>
</reference>
<name>A0A6J3L0S5_9HYME</name>